<proteinExistence type="predicted"/>
<accession>A0A918NYM3</accession>
<evidence type="ECO:0000259" key="1">
    <source>
        <dbReference type="Pfam" id="PF16778"/>
    </source>
</evidence>
<feature type="domain" description="Phage tail assembly chaperone-like" evidence="1">
    <location>
        <begin position="68"/>
        <end position="135"/>
    </location>
</feature>
<organism evidence="2 3">
    <name type="scientific">Paludibacterium paludis</name>
    <dbReference type="NCBI Taxonomy" id="1225769"/>
    <lineage>
        <taxon>Bacteria</taxon>
        <taxon>Pseudomonadati</taxon>
        <taxon>Pseudomonadota</taxon>
        <taxon>Betaproteobacteria</taxon>
        <taxon>Neisseriales</taxon>
        <taxon>Chromobacteriaceae</taxon>
        <taxon>Paludibacterium</taxon>
    </lineage>
</organism>
<dbReference type="InterPro" id="IPR031893">
    <property type="entry name" value="Phage_tail_APC"/>
</dbReference>
<dbReference type="AlphaFoldDB" id="A0A918NYM3"/>
<sequence>MYFSQSTGGFYDESVHCNLMPPDSVELTDKHYRSLLDGQSVGKQIVAVADGKPVLVDPPEPTTNQLAVQARIQRDGLVSSSDWIVARHRDQLDAGSKTSLPASQYTELIQYRQMLRDVPAQKGFPSSINWPTSPAWLKTLTQS</sequence>
<dbReference type="Pfam" id="PF16778">
    <property type="entry name" value="Phage_tail_APC"/>
    <property type="match status" value="1"/>
</dbReference>
<keyword evidence="3" id="KW-1185">Reference proteome</keyword>
<dbReference type="Proteomes" id="UP000645257">
    <property type="component" value="Unassembled WGS sequence"/>
</dbReference>
<dbReference type="EMBL" id="BMYX01000002">
    <property type="protein sequence ID" value="GGY07030.1"/>
    <property type="molecule type" value="Genomic_DNA"/>
</dbReference>
<evidence type="ECO:0000313" key="3">
    <source>
        <dbReference type="Proteomes" id="UP000645257"/>
    </source>
</evidence>
<comment type="caution">
    <text evidence="2">The sequence shown here is derived from an EMBL/GenBank/DDBJ whole genome shotgun (WGS) entry which is preliminary data.</text>
</comment>
<reference evidence="2" key="1">
    <citation type="journal article" date="2014" name="Int. J. Syst. Evol. Microbiol.">
        <title>Complete genome sequence of Corynebacterium casei LMG S-19264T (=DSM 44701T), isolated from a smear-ripened cheese.</title>
        <authorList>
            <consortium name="US DOE Joint Genome Institute (JGI-PGF)"/>
            <person name="Walter F."/>
            <person name="Albersmeier A."/>
            <person name="Kalinowski J."/>
            <person name="Ruckert C."/>
        </authorList>
    </citation>
    <scope>NUCLEOTIDE SEQUENCE</scope>
    <source>
        <strain evidence="2">KCTC 32182</strain>
    </source>
</reference>
<name>A0A918NYM3_9NEIS</name>
<evidence type="ECO:0000313" key="2">
    <source>
        <dbReference type="EMBL" id="GGY07030.1"/>
    </source>
</evidence>
<protein>
    <recommendedName>
        <fullName evidence="1">Phage tail assembly chaperone-like domain-containing protein</fullName>
    </recommendedName>
</protein>
<dbReference type="RefSeq" id="WP_189531260.1">
    <property type="nucleotide sequence ID" value="NZ_BMYX01000002.1"/>
</dbReference>
<gene>
    <name evidence="2" type="ORF">GCM10011289_07040</name>
</gene>
<reference evidence="2" key="2">
    <citation type="submission" date="2020-09" db="EMBL/GenBank/DDBJ databases">
        <authorList>
            <person name="Sun Q."/>
            <person name="Kim S."/>
        </authorList>
    </citation>
    <scope>NUCLEOTIDE SEQUENCE</scope>
    <source>
        <strain evidence="2">KCTC 32182</strain>
    </source>
</reference>